<gene>
    <name evidence="7" type="primary">surA</name>
    <name evidence="9" type="ORF">DDF84_002170</name>
</gene>
<dbReference type="GO" id="GO:0003755">
    <property type="term" value="F:peptidyl-prolyl cis-trans isomerase activity"/>
    <property type="evidence" value="ECO:0007669"/>
    <property type="project" value="UniProtKB-UniRule"/>
</dbReference>
<dbReference type="InterPro" id="IPR050280">
    <property type="entry name" value="OMP_Chaperone_SurA"/>
</dbReference>
<comment type="catalytic activity">
    <reaction evidence="7">
        <text>[protein]-peptidylproline (omega=180) = [protein]-peptidylproline (omega=0)</text>
        <dbReference type="Rhea" id="RHEA:16237"/>
        <dbReference type="Rhea" id="RHEA-COMP:10747"/>
        <dbReference type="Rhea" id="RHEA-COMP:10748"/>
        <dbReference type="ChEBI" id="CHEBI:83833"/>
        <dbReference type="ChEBI" id="CHEBI:83834"/>
        <dbReference type="EC" id="5.2.1.8"/>
    </reaction>
</comment>
<dbReference type="GO" id="GO:0006457">
    <property type="term" value="P:protein folding"/>
    <property type="evidence" value="ECO:0007669"/>
    <property type="project" value="UniProtKB-UniRule"/>
</dbReference>
<dbReference type="InterPro" id="IPR000297">
    <property type="entry name" value="PPIase_PpiC"/>
</dbReference>
<dbReference type="OMA" id="HGWHIVQ"/>
<dbReference type="GO" id="GO:0051082">
    <property type="term" value="F:unfolded protein binding"/>
    <property type="evidence" value="ECO:0007669"/>
    <property type="project" value="UniProtKB-UniRule"/>
</dbReference>
<evidence type="ECO:0000256" key="1">
    <source>
        <dbReference type="ARBA" id="ARBA00022729"/>
    </source>
</evidence>
<keyword evidence="6 7" id="KW-0413">Isomerase</keyword>
<dbReference type="HAMAP" id="MF_01183">
    <property type="entry name" value="Chaperone_SurA"/>
    <property type="match status" value="1"/>
</dbReference>
<evidence type="ECO:0000256" key="3">
    <source>
        <dbReference type="ARBA" id="ARBA00022764"/>
    </source>
</evidence>
<dbReference type="InterPro" id="IPR023034">
    <property type="entry name" value="PPIase_SurA"/>
</dbReference>
<dbReference type="SMR" id="A0A132HH05"/>
<feature type="region of interest" description="Disordered" evidence="8">
    <location>
        <begin position="46"/>
        <end position="76"/>
    </location>
</feature>
<protein>
    <recommendedName>
        <fullName evidence="7">Chaperone SurA</fullName>
    </recommendedName>
    <alternativeName>
        <fullName evidence="7">Peptidyl-prolyl cis-trans isomerase SurA</fullName>
        <shortName evidence="7">PPIase SurA</shortName>
        <ecNumber evidence="7">5.2.1.8</ecNumber>
    </alternativeName>
    <alternativeName>
        <fullName evidence="7">Rotamase SurA</fullName>
    </alternativeName>
</protein>
<feature type="signal peptide" evidence="7">
    <location>
        <begin position="1"/>
        <end position="33"/>
    </location>
</feature>
<dbReference type="InterPro" id="IPR023058">
    <property type="entry name" value="PPIase_PpiC_CS"/>
</dbReference>
<keyword evidence="5 7" id="KW-0143">Chaperone</keyword>
<dbReference type="EC" id="5.2.1.8" evidence="7"/>
<dbReference type="OrthoDB" id="14196at2"/>
<dbReference type="SUPFAM" id="SSF54534">
    <property type="entry name" value="FKBP-like"/>
    <property type="match status" value="2"/>
</dbReference>
<dbReference type="SUPFAM" id="SSF109998">
    <property type="entry name" value="Triger factor/SurA peptide-binding domain-like"/>
    <property type="match status" value="1"/>
</dbReference>
<proteinExistence type="inferred from homology"/>
<dbReference type="EMBL" id="CP037900">
    <property type="protein sequence ID" value="QBP08634.1"/>
    <property type="molecule type" value="Genomic_DNA"/>
</dbReference>
<evidence type="ECO:0000256" key="4">
    <source>
        <dbReference type="ARBA" id="ARBA00023110"/>
    </source>
</evidence>
<accession>A0A132HH05</accession>
<dbReference type="AlphaFoldDB" id="A0A132HH05"/>
<dbReference type="Proteomes" id="UP000253772">
    <property type="component" value="Chromosome c1"/>
</dbReference>
<organism evidence="9 10">
    <name type="scientific">Cupriavidus metallidurans</name>
    <dbReference type="NCBI Taxonomy" id="119219"/>
    <lineage>
        <taxon>Bacteria</taxon>
        <taxon>Pseudomonadati</taxon>
        <taxon>Pseudomonadota</taxon>
        <taxon>Betaproteobacteria</taxon>
        <taxon>Burkholderiales</taxon>
        <taxon>Burkholderiaceae</taxon>
        <taxon>Cupriavidus</taxon>
    </lineage>
</organism>
<dbReference type="PROSITE" id="PS50198">
    <property type="entry name" value="PPIC_PPIASE_2"/>
    <property type="match status" value="2"/>
</dbReference>
<keyword evidence="4 7" id="KW-0697">Rotamase</keyword>
<sequence length="493" mass="54230" precursor="true">MKRQAFSLLSRLNPWQQLLLSAVLVTLAAPAAAQLRAPGTRTQGIFTQQGSQSASQGSTVAPSQPMMGVPQPSSQPRSQLVDEVVAVVNNSVITRRELLDRADEIESQLRAAKREVPPRPDLLGEVLERLVMERVQTQAAQEAGIKVTDQEVDRAIESVAQQNKMSATELRSRVEASGMSWTKYRDELRKQVQVIRLREREVDSKVQVYDGEIDNYLAARNGGQAAASGPTEFNVAQILVRVPEDASDAQKAQLKTKAEGLLKQVQGGADFAELAKANSEAPEASQGGSLGFREIGRLPAVFANAVVDLQPGAVVPEVLESANGFHVVKLVSKRTAAAQPAASDRIAQTQVRHILIRTGPNMPEAEAKRQMATIRDRITHGVDFADAARRYSQDGSASQGGELGWVSPGELVPEFEQAMNRLRPGEISDPVVTQFGVHLIQVENRRETEVSPEKQRDFARAEVREQKLRAAYDDWVRQLRSAAYVEYRINRQR</sequence>
<dbReference type="Gene3D" id="1.10.4030.10">
    <property type="entry name" value="Porin chaperone SurA, peptide-binding domain"/>
    <property type="match status" value="1"/>
</dbReference>
<evidence type="ECO:0000256" key="6">
    <source>
        <dbReference type="ARBA" id="ARBA00023235"/>
    </source>
</evidence>
<dbReference type="InterPro" id="IPR015391">
    <property type="entry name" value="SurA_N"/>
</dbReference>
<dbReference type="GO" id="GO:0050821">
    <property type="term" value="P:protein stabilization"/>
    <property type="evidence" value="ECO:0007669"/>
    <property type="project" value="InterPro"/>
</dbReference>
<evidence type="ECO:0000256" key="8">
    <source>
        <dbReference type="SAM" id="MobiDB-lite"/>
    </source>
</evidence>
<comment type="function">
    <text evidence="7">Chaperone involved in the correct folding and assembly of outer membrane proteins. Recognizes specific patterns of aromatic residues and the orientation of their side chains, which are found more frequently in integral outer membrane proteins. May act in both early periplasmic and late outer membrane-associated steps of protein maturation.</text>
</comment>
<dbReference type="PROSITE" id="PS01096">
    <property type="entry name" value="PPIC_PPIASE_1"/>
    <property type="match status" value="1"/>
</dbReference>
<dbReference type="RefSeq" id="WP_011515311.1">
    <property type="nucleotide sequence ID" value="NZ_CP026544.1"/>
</dbReference>
<comment type="domain">
    <text evidence="7">The PPIase activity resides only in the second parvulin domain. The N-terminal region and the C-terminal tail are necessary and sufficient for the chaperone activity of SurA. The PPIase activity is dispensable for SurA to function as a chaperone. The N-terminal region and the C-terminal tail are also required for porin recognition.</text>
</comment>
<keyword evidence="2 7" id="KW-0677">Repeat</keyword>
<dbReference type="Gene3D" id="3.10.50.40">
    <property type="match status" value="2"/>
</dbReference>
<dbReference type="GO" id="GO:0043165">
    <property type="term" value="P:Gram-negative-bacterium-type cell outer membrane assembly"/>
    <property type="evidence" value="ECO:0007669"/>
    <property type="project" value="InterPro"/>
</dbReference>
<dbReference type="GO" id="GO:0030288">
    <property type="term" value="C:outer membrane-bounded periplasmic space"/>
    <property type="evidence" value="ECO:0007669"/>
    <property type="project" value="InterPro"/>
</dbReference>
<evidence type="ECO:0000313" key="9">
    <source>
        <dbReference type="EMBL" id="QBP08634.1"/>
    </source>
</evidence>
<comment type="subcellular location">
    <subcellularLocation>
        <location evidence="7">Periplasm</location>
    </subcellularLocation>
    <text evidence="7">Is capable of associating with the outer membrane.</text>
</comment>
<evidence type="ECO:0000256" key="2">
    <source>
        <dbReference type="ARBA" id="ARBA00022737"/>
    </source>
</evidence>
<keyword evidence="1 7" id="KW-0732">Signal</keyword>
<reference evidence="9 10" key="1">
    <citation type="submission" date="2019-03" db="EMBL/GenBank/DDBJ databases">
        <title>Comparative insights into the high quality Complete genome sequence of highly metal resistant Cupriavidus metallidurans strain BS1 isolated from a gold-copper mine.</title>
        <authorList>
            <person name="Mazhar H.S."/>
            <person name="Rensing C."/>
        </authorList>
    </citation>
    <scope>NUCLEOTIDE SEQUENCE [LARGE SCALE GENOMIC DNA]</scope>
    <source>
        <strain evidence="9 10">BS1</strain>
    </source>
</reference>
<feature type="compositionally biased region" description="Low complexity" evidence="8">
    <location>
        <begin position="48"/>
        <end position="58"/>
    </location>
</feature>
<evidence type="ECO:0000256" key="7">
    <source>
        <dbReference type="HAMAP-Rule" id="MF_01183"/>
    </source>
</evidence>
<evidence type="ECO:0000313" key="10">
    <source>
        <dbReference type="Proteomes" id="UP000253772"/>
    </source>
</evidence>
<dbReference type="InterPro" id="IPR046357">
    <property type="entry name" value="PPIase_dom_sf"/>
</dbReference>
<dbReference type="InterPro" id="IPR027304">
    <property type="entry name" value="Trigger_fact/SurA_dom_sf"/>
</dbReference>
<evidence type="ECO:0000256" key="5">
    <source>
        <dbReference type="ARBA" id="ARBA00023186"/>
    </source>
</evidence>
<dbReference type="PANTHER" id="PTHR47637">
    <property type="entry name" value="CHAPERONE SURA"/>
    <property type="match status" value="1"/>
</dbReference>
<keyword evidence="3 7" id="KW-0574">Periplasm</keyword>
<dbReference type="Pfam" id="PF00639">
    <property type="entry name" value="Rotamase"/>
    <property type="match status" value="1"/>
</dbReference>
<feature type="chain" id="PRO_5008999375" description="Chaperone SurA" evidence="7">
    <location>
        <begin position="34"/>
        <end position="493"/>
    </location>
</feature>
<dbReference type="Pfam" id="PF09312">
    <property type="entry name" value="SurA_N"/>
    <property type="match status" value="1"/>
</dbReference>
<dbReference type="Pfam" id="PF13616">
    <property type="entry name" value="Rotamase_3"/>
    <property type="match status" value="1"/>
</dbReference>
<name>A0A132HH05_9BURK</name>
<dbReference type="GO" id="GO:0042277">
    <property type="term" value="F:peptide binding"/>
    <property type="evidence" value="ECO:0007669"/>
    <property type="project" value="InterPro"/>
</dbReference>
<dbReference type="PANTHER" id="PTHR47637:SF1">
    <property type="entry name" value="CHAPERONE SURA"/>
    <property type="match status" value="1"/>
</dbReference>